<protein>
    <submittedName>
        <fullName evidence="2">Lipocalin family protein</fullName>
    </submittedName>
</protein>
<dbReference type="PROSITE" id="PS51257">
    <property type="entry name" value="PROKAR_LIPOPROTEIN"/>
    <property type="match status" value="1"/>
</dbReference>
<keyword evidence="3" id="KW-1185">Reference proteome</keyword>
<feature type="chain" id="PRO_5038094029" evidence="1">
    <location>
        <begin position="23"/>
        <end position="151"/>
    </location>
</feature>
<evidence type="ECO:0000256" key="1">
    <source>
        <dbReference type="SAM" id="SignalP"/>
    </source>
</evidence>
<dbReference type="Proteomes" id="UP000598820">
    <property type="component" value="Unassembled WGS sequence"/>
</dbReference>
<organism evidence="2 3">
    <name type="scientific">Spirosoma profusum</name>
    <dbReference type="NCBI Taxonomy" id="2771354"/>
    <lineage>
        <taxon>Bacteria</taxon>
        <taxon>Pseudomonadati</taxon>
        <taxon>Bacteroidota</taxon>
        <taxon>Cytophagia</taxon>
        <taxon>Cytophagales</taxon>
        <taxon>Cytophagaceae</taxon>
        <taxon>Spirosoma</taxon>
    </lineage>
</organism>
<name>A0A927AMG3_9BACT</name>
<dbReference type="RefSeq" id="WP_190885580.1">
    <property type="nucleotide sequence ID" value="NZ_JACWZY010000002.1"/>
</dbReference>
<evidence type="ECO:0000313" key="2">
    <source>
        <dbReference type="EMBL" id="MBD2699734.1"/>
    </source>
</evidence>
<proteinExistence type="predicted"/>
<dbReference type="EMBL" id="JACWZY010000002">
    <property type="protein sequence ID" value="MBD2699734.1"/>
    <property type="molecule type" value="Genomic_DNA"/>
</dbReference>
<accession>A0A927AMG3</accession>
<evidence type="ECO:0000313" key="3">
    <source>
        <dbReference type="Proteomes" id="UP000598820"/>
    </source>
</evidence>
<comment type="caution">
    <text evidence="2">The sequence shown here is derived from an EMBL/GenBank/DDBJ whole genome shotgun (WGS) entry which is preliminary data.</text>
</comment>
<keyword evidence="1" id="KW-0732">Signal</keyword>
<dbReference type="AlphaFoldDB" id="A0A927AMG3"/>
<reference evidence="2" key="1">
    <citation type="submission" date="2020-09" db="EMBL/GenBank/DDBJ databases">
        <authorList>
            <person name="Kim M.K."/>
        </authorList>
    </citation>
    <scope>NUCLEOTIDE SEQUENCE</scope>
    <source>
        <strain evidence="2">BT702</strain>
    </source>
</reference>
<sequence length="151" mass="16658">MKRYVYVLCLMASLWGLTSCNKTDTVTPVSPIVGRWELSRGLLSGFPAATNFNGAAIDLYYFESVGSTIDIYSDNTFNSTFKNVTVDDAAGTWTFDNNNLTLKYDSGDEEKYTYAKNKNIEELALTGPISYTLPVSATATAVGNVQLIYRK</sequence>
<feature type="signal peptide" evidence="1">
    <location>
        <begin position="1"/>
        <end position="22"/>
    </location>
</feature>
<gene>
    <name evidence="2" type="ORF">IC229_03735</name>
</gene>